<dbReference type="InterPro" id="IPR001806">
    <property type="entry name" value="Small_GTPase"/>
</dbReference>
<dbReference type="PROSITE" id="PS51419">
    <property type="entry name" value="RAB"/>
    <property type="match status" value="1"/>
</dbReference>
<dbReference type="PROSITE" id="PS51421">
    <property type="entry name" value="RAS"/>
    <property type="match status" value="1"/>
</dbReference>
<proteinExistence type="evidence at transcript level"/>
<dbReference type="SMART" id="SM00175">
    <property type="entry name" value="RAB"/>
    <property type="match status" value="1"/>
</dbReference>
<evidence type="ECO:0000313" key="3">
    <source>
        <dbReference type="EMBL" id="AEY61471.1"/>
    </source>
</evidence>
<dbReference type="GO" id="GO:0003924">
    <property type="term" value="F:GTPase activity"/>
    <property type="evidence" value="ECO:0007669"/>
    <property type="project" value="InterPro"/>
</dbReference>
<dbReference type="NCBIfam" id="TIGR00231">
    <property type="entry name" value="small_GTP"/>
    <property type="match status" value="1"/>
</dbReference>
<organism evidence="3">
    <name type="scientific">Apis cerana</name>
    <name type="common">Indian honeybee</name>
    <dbReference type="NCBI Taxonomy" id="7461"/>
    <lineage>
        <taxon>Eukaryota</taxon>
        <taxon>Metazoa</taxon>
        <taxon>Ecdysozoa</taxon>
        <taxon>Arthropoda</taxon>
        <taxon>Hexapoda</taxon>
        <taxon>Insecta</taxon>
        <taxon>Pterygota</taxon>
        <taxon>Neoptera</taxon>
        <taxon>Endopterygota</taxon>
        <taxon>Hymenoptera</taxon>
        <taxon>Apocrita</taxon>
        <taxon>Aculeata</taxon>
        <taxon>Apoidea</taxon>
        <taxon>Anthophila</taxon>
        <taxon>Apidae</taxon>
        <taxon>Apis</taxon>
    </lineage>
</organism>
<evidence type="ECO:0000256" key="1">
    <source>
        <dbReference type="ARBA" id="ARBA00006270"/>
    </source>
</evidence>
<dbReference type="SMART" id="SM00174">
    <property type="entry name" value="RHO"/>
    <property type="match status" value="1"/>
</dbReference>
<dbReference type="Pfam" id="PF00071">
    <property type="entry name" value="Ras"/>
    <property type="match status" value="1"/>
</dbReference>
<name>V9ILV7_APICE</name>
<protein>
    <submittedName>
        <fullName evidence="3">Ras-related protein RabJ</fullName>
    </submittedName>
</protein>
<dbReference type="GO" id="GO:0005525">
    <property type="term" value="F:GTP binding"/>
    <property type="evidence" value="ECO:0007669"/>
    <property type="project" value="InterPro"/>
</dbReference>
<comment type="similarity">
    <text evidence="1">Belongs to the small GTPase superfamily. Rab family.</text>
</comment>
<dbReference type="EMBL" id="JR051290">
    <property type="protein sequence ID" value="AEY61471.1"/>
    <property type="molecule type" value="mRNA"/>
</dbReference>
<accession>V9ILV7</accession>
<dbReference type="AlphaFoldDB" id="V9ILV7"/>
<dbReference type="SMART" id="SM00173">
    <property type="entry name" value="RAS"/>
    <property type="match status" value="1"/>
</dbReference>
<dbReference type="SUPFAM" id="SSF52540">
    <property type="entry name" value="P-loop containing nucleoside triphosphate hydrolases"/>
    <property type="match status" value="1"/>
</dbReference>
<dbReference type="Gene3D" id="3.40.50.300">
    <property type="entry name" value="P-loop containing nucleotide triphosphate hydrolases"/>
    <property type="match status" value="1"/>
</dbReference>
<dbReference type="InterPro" id="IPR005225">
    <property type="entry name" value="Small_GTP-bd"/>
</dbReference>
<dbReference type="InterPro" id="IPR027417">
    <property type="entry name" value="P-loop_NTPase"/>
</dbReference>
<sequence length="167" mass="18948">MLRVWDTAGQERFKSMAPMYYRNANAAMLVFDLTQYNTFAAMKRWVTELRRNVEEVMTLVVIGNKSDLTKERQVDAEEGRVYATKIGASYHETSVLKNEGIKNVFLAIGNGLLKLSSTECDSTSIRTYESTKLNWNNTDMLSTPIIEESAQNLSIAHGMQERPYACC</sequence>
<dbReference type="PANTHER" id="PTHR47978">
    <property type="match status" value="1"/>
</dbReference>
<gene>
    <name evidence="3" type="ORF">ACCB12511</name>
</gene>
<reference evidence="3" key="1">
    <citation type="submission" date="2011-11" db="EMBL/GenBank/DDBJ databases">
        <title>Decoding the brain transcriptome of the Eastern honeybee (Apis cerana) based on pyrosequencing.</title>
        <authorList>
            <person name="Sun L."/>
            <person name="Zheng H."/>
            <person name="Wang Y."/>
            <person name="Xie X."/>
            <person name="Zhu Y."/>
            <person name="Gu W."/>
            <person name="Wang S."/>
        </authorList>
    </citation>
    <scope>NUCLEOTIDE SEQUENCE</scope>
    <source>
        <tissue evidence="3">Brain</tissue>
    </source>
</reference>
<dbReference type="CDD" id="cd00154">
    <property type="entry name" value="Rab"/>
    <property type="match status" value="1"/>
</dbReference>
<keyword evidence="2" id="KW-0547">Nucleotide-binding</keyword>
<evidence type="ECO:0000256" key="2">
    <source>
        <dbReference type="ARBA" id="ARBA00022741"/>
    </source>
</evidence>
<dbReference type="FunFam" id="3.40.50.300:FF:001447">
    <property type="entry name" value="Ras-related protein Rab-1B"/>
    <property type="match status" value="1"/>
</dbReference>